<keyword evidence="4" id="KW-1185">Reference proteome</keyword>
<dbReference type="Proteomes" id="UP000649259">
    <property type="component" value="Unassembled WGS sequence"/>
</dbReference>
<evidence type="ECO:0000313" key="3">
    <source>
        <dbReference type="EMBL" id="GHI62991.1"/>
    </source>
</evidence>
<evidence type="ECO:0000313" key="4">
    <source>
        <dbReference type="Proteomes" id="UP000649259"/>
    </source>
</evidence>
<organism evidence="3 4">
    <name type="scientific">Streptomyces asoensis</name>
    <dbReference type="NCBI Taxonomy" id="249586"/>
    <lineage>
        <taxon>Bacteria</taxon>
        <taxon>Bacillati</taxon>
        <taxon>Actinomycetota</taxon>
        <taxon>Actinomycetes</taxon>
        <taxon>Kitasatosporales</taxon>
        <taxon>Streptomycetaceae</taxon>
        <taxon>Streptomyces</taxon>
    </lineage>
</organism>
<comment type="caution">
    <text evidence="3">The sequence shown here is derived from an EMBL/GenBank/DDBJ whole genome shotgun (WGS) entry which is preliminary data.</text>
</comment>
<sequence length="392" mass="43413">MSAADQAAAPVPAHAPAPTTPALRLDLLVPDRAPVRPRTEGRLRALDGLRLLAALMVCFYHYAGKNGEVAQSWQQSPALRFPTLSQFATYGSLGVQFFFLISGFVICMSSWGRSIGDFFRSRVARLYPAYWAAIVLVTAAGIALPVVAGPLRPDEILTNLTMLQQPMGVPRVLGVDWTLWVEVRFYALFALFVVWRGVTYRRVVMFCCLWTLAGVFARVADNPLTDELVMRDHAPYFIGGLALYLIHRFGHSLLPWGIVVFSFLLGQRYSVTALWHPGPQGAFHRSPYVIQLIVLVAFVAVAAVAVGWTSRANWRWLTVAGALTYPFYLIHEHLGWFFIRVLYRGLGLDAWVTFGATVLAVLGIAWLLHRVVERPVGPRLKRALAARAGGAG</sequence>
<gene>
    <name evidence="3" type="ORF">Saso_46410</name>
</gene>
<feature type="transmembrane region" description="Helical" evidence="1">
    <location>
        <begin position="45"/>
        <end position="63"/>
    </location>
</feature>
<feature type="transmembrane region" description="Helical" evidence="1">
    <location>
        <begin position="351"/>
        <end position="372"/>
    </location>
</feature>
<proteinExistence type="predicted"/>
<feature type="transmembrane region" description="Helical" evidence="1">
    <location>
        <begin position="87"/>
        <end position="108"/>
    </location>
</feature>
<evidence type="ECO:0000259" key="2">
    <source>
        <dbReference type="Pfam" id="PF01757"/>
    </source>
</evidence>
<keyword evidence="1" id="KW-1133">Transmembrane helix</keyword>
<protein>
    <recommendedName>
        <fullName evidence="2">Acyltransferase 3 domain-containing protein</fullName>
    </recommendedName>
</protein>
<feature type="transmembrane region" description="Helical" evidence="1">
    <location>
        <begin position="256"/>
        <end position="276"/>
    </location>
</feature>
<evidence type="ECO:0000256" key="1">
    <source>
        <dbReference type="SAM" id="Phobius"/>
    </source>
</evidence>
<feature type="transmembrane region" description="Helical" evidence="1">
    <location>
        <begin position="129"/>
        <end position="148"/>
    </location>
</feature>
<dbReference type="Pfam" id="PF01757">
    <property type="entry name" value="Acyl_transf_3"/>
    <property type="match status" value="1"/>
</dbReference>
<dbReference type="InterPro" id="IPR050879">
    <property type="entry name" value="Acyltransferase_3"/>
</dbReference>
<feature type="transmembrane region" description="Helical" evidence="1">
    <location>
        <begin position="233"/>
        <end position="249"/>
    </location>
</feature>
<dbReference type="EMBL" id="BNEB01000003">
    <property type="protein sequence ID" value="GHI62991.1"/>
    <property type="molecule type" value="Genomic_DNA"/>
</dbReference>
<dbReference type="PANTHER" id="PTHR23028">
    <property type="entry name" value="ACETYLTRANSFERASE"/>
    <property type="match status" value="1"/>
</dbReference>
<feature type="transmembrane region" description="Helical" evidence="1">
    <location>
        <begin position="177"/>
        <end position="195"/>
    </location>
</feature>
<feature type="transmembrane region" description="Helical" evidence="1">
    <location>
        <begin position="202"/>
        <end position="221"/>
    </location>
</feature>
<keyword evidence="1" id="KW-0472">Membrane</keyword>
<name>A0ABQ3S4D1_9ACTN</name>
<feature type="domain" description="Acyltransferase 3" evidence="2">
    <location>
        <begin position="45"/>
        <end position="369"/>
    </location>
</feature>
<dbReference type="PANTHER" id="PTHR23028:SF53">
    <property type="entry name" value="ACYL_TRANSF_3 DOMAIN-CONTAINING PROTEIN"/>
    <property type="match status" value="1"/>
</dbReference>
<dbReference type="InterPro" id="IPR002656">
    <property type="entry name" value="Acyl_transf_3_dom"/>
</dbReference>
<reference evidence="4" key="1">
    <citation type="submission" date="2023-07" db="EMBL/GenBank/DDBJ databases">
        <title>Whole genome shotgun sequence of Streptomyces cacaoi subsp. asoensis NBRC 13813.</title>
        <authorList>
            <person name="Komaki H."/>
            <person name="Tamura T."/>
        </authorList>
    </citation>
    <scope>NUCLEOTIDE SEQUENCE [LARGE SCALE GENOMIC DNA]</scope>
    <source>
        <strain evidence="4">NBRC 13813</strain>
    </source>
</reference>
<feature type="transmembrane region" description="Helical" evidence="1">
    <location>
        <begin position="288"/>
        <end position="309"/>
    </location>
</feature>
<keyword evidence="1" id="KW-0812">Transmembrane</keyword>
<accession>A0ABQ3S4D1</accession>
<dbReference type="RefSeq" id="WP_189920392.1">
    <property type="nucleotide sequence ID" value="NZ_BMSI01000003.1"/>
</dbReference>
<feature type="transmembrane region" description="Helical" evidence="1">
    <location>
        <begin position="316"/>
        <end position="339"/>
    </location>
</feature>
<dbReference type="GeneID" id="91472487"/>